<dbReference type="Pfam" id="PF00440">
    <property type="entry name" value="TetR_N"/>
    <property type="match status" value="1"/>
</dbReference>
<name>G5KCD0_9STRE</name>
<dbReference type="STRING" id="764291.STRUR_0445"/>
<reference evidence="4 5" key="1">
    <citation type="journal article" date="2014" name="Int. J. Syst. Evol. Microbiol.">
        <title>Phylogenomics and the dynamic genome evolution of the genus Streptococcus.</title>
        <authorList>
            <consortium name="The Broad Institute Genome Sequencing Platform"/>
            <person name="Richards V.P."/>
            <person name="Palmer S.R."/>
            <person name="Pavinski Bitar P.D."/>
            <person name="Qin X."/>
            <person name="Weinstock G.M."/>
            <person name="Highlander S.K."/>
            <person name="Town C.D."/>
            <person name="Burne R.A."/>
            <person name="Stanhope M.J."/>
        </authorList>
    </citation>
    <scope>NUCLEOTIDE SEQUENCE [LARGE SCALE GENOMIC DNA]</scope>
    <source>
        <strain evidence="4 5">2285-97</strain>
    </source>
</reference>
<evidence type="ECO:0000313" key="4">
    <source>
        <dbReference type="EMBL" id="EHJ57124.1"/>
    </source>
</evidence>
<dbReference type="Gene3D" id="1.10.357.10">
    <property type="entry name" value="Tetracycline Repressor, domain 2"/>
    <property type="match status" value="1"/>
</dbReference>
<protein>
    <submittedName>
        <fullName evidence="4">Transcriptional regulator, TetR family</fullName>
    </submittedName>
</protein>
<dbReference type="PROSITE" id="PS50977">
    <property type="entry name" value="HTH_TETR_2"/>
    <property type="match status" value="1"/>
</dbReference>
<feature type="domain" description="HTH tetR-type" evidence="3">
    <location>
        <begin position="23"/>
        <end position="83"/>
    </location>
</feature>
<dbReference type="InterPro" id="IPR009057">
    <property type="entry name" value="Homeodomain-like_sf"/>
</dbReference>
<dbReference type="PANTHER" id="PTHR43479:SF11">
    <property type="entry name" value="ACREF_ENVCD OPERON REPRESSOR-RELATED"/>
    <property type="match status" value="1"/>
</dbReference>
<evidence type="ECO:0000259" key="3">
    <source>
        <dbReference type="PROSITE" id="PS50977"/>
    </source>
</evidence>
<organism evidence="4 5">
    <name type="scientific">Streptococcus urinalis 2285-97</name>
    <dbReference type="NCBI Taxonomy" id="764291"/>
    <lineage>
        <taxon>Bacteria</taxon>
        <taxon>Bacillati</taxon>
        <taxon>Bacillota</taxon>
        <taxon>Bacilli</taxon>
        <taxon>Lactobacillales</taxon>
        <taxon>Streptococcaceae</taxon>
        <taxon>Streptococcus</taxon>
    </lineage>
</organism>
<keyword evidence="5" id="KW-1185">Reference proteome</keyword>
<evidence type="ECO:0000313" key="5">
    <source>
        <dbReference type="Proteomes" id="UP000005388"/>
    </source>
</evidence>
<evidence type="ECO:0000256" key="2">
    <source>
        <dbReference type="PROSITE-ProRule" id="PRU00335"/>
    </source>
</evidence>
<proteinExistence type="predicted"/>
<dbReference type="EMBL" id="AEUZ02000001">
    <property type="protein sequence ID" value="EHJ57124.1"/>
    <property type="molecule type" value="Genomic_DNA"/>
</dbReference>
<sequence>MPEKVISEKSLDNLTKANKISRQLTCEAIETSLLLLLKEKTFDAISISELVRKAGVSRNAFYRNYSSKLSILESIIKSVIRRLFKQLKTFDLKTQHDQVWLFLFQEAKKEASLLKIITEQHLQPVLISLVAKRLKAYQRLSQHVISKYKSSFWSNAVVSVLSNWISDDMVIPAEEMANLGLPLLT</sequence>
<dbReference type="SUPFAM" id="SSF46689">
    <property type="entry name" value="Homeodomain-like"/>
    <property type="match status" value="1"/>
</dbReference>
<dbReference type="AlphaFoldDB" id="G5KCD0"/>
<accession>G5KCD0</accession>
<gene>
    <name evidence="4" type="ORF">STRUR_0445</name>
</gene>
<dbReference type="InterPro" id="IPR001647">
    <property type="entry name" value="HTH_TetR"/>
</dbReference>
<dbReference type="Proteomes" id="UP000005388">
    <property type="component" value="Unassembled WGS sequence"/>
</dbReference>
<dbReference type="RefSeq" id="WP_006739849.1">
    <property type="nucleotide sequence ID" value="NZ_AEUZ02000001.1"/>
</dbReference>
<dbReference type="InterPro" id="IPR050624">
    <property type="entry name" value="HTH-type_Tx_Regulator"/>
</dbReference>
<feature type="DNA-binding region" description="H-T-H motif" evidence="2">
    <location>
        <begin position="46"/>
        <end position="65"/>
    </location>
</feature>
<comment type="caution">
    <text evidence="4">The sequence shown here is derived from an EMBL/GenBank/DDBJ whole genome shotgun (WGS) entry which is preliminary data.</text>
</comment>
<dbReference type="GO" id="GO:0003677">
    <property type="term" value="F:DNA binding"/>
    <property type="evidence" value="ECO:0007669"/>
    <property type="project" value="UniProtKB-UniRule"/>
</dbReference>
<dbReference type="PANTHER" id="PTHR43479">
    <property type="entry name" value="ACREF/ENVCD OPERON REPRESSOR-RELATED"/>
    <property type="match status" value="1"/>
</dbReference>
<evidence type="ECO:0000256" key="1">
    <source>
        <dbReference type="ARBA" id="ARBA00023125"/>
    </source>
</evidence>
<keyword evidence="1 2" id="KW-0238">DNA-binding</keyword>
<dbReference type="eggNOG" id="COG1309">
    <property type="taxonomic scope" value="Bacteria"/>
</dbReference>